<dbReference type="PANTHER" id="PTHR15682:SF2">
    <property type="entry name" value="UNHEALTHY RIBOSOME BIOGENESIS PROTEIN 2 HOMOLOG"/>
    <property type="match status" value="1"/>
</dbReference>
<dbReference type="PANTHER" id="PTHR15682">
    <property type="entry name" value="UNHEALTHY RIBOSOME BIOGENESIS PROTEIN 2 HOMOLOG"/>
    <property type="match status" value="1"/>
</dbReference>
<dbReference type="SUPFAM" id="SSF48371">
    <property type="entry name" value="ARM repeat"/>
    <property type="match status" value="1"/>
</dbReference>
<dbReference type="EMBL" id="RWJN01000028">
    <property type="protein sequence ID" value="TCD70050.1"/>
    <property type="molecule type" value="Genomic_DNA"/>
</dbReference>
<evidence type="ECO:0000259" key="2">
    <source>
        <dbReference type="Pfam" id="PF10441"/>
    </source>
</evidence>
<dbReference type="STRING" id="92696.A0A4R0RMP8"/>
<organism evidence="3 4">
    <name type="scientific">Steccherinum ochraceum</name>
    <dbReference type="NCBI Taxonomy" id="92696"/>
    <lineage>
        <taxon>Eukaryota</taxon>
        <taxon>Fungi</taxon>
        <taxon>Dikarya</taxon>
        <taxon>Basidiomycota</taxon>
        <taxon>Agaricomycotina</taxon>
        <taxon>Agaricomycetes</taxon>
        <taxon>Polyporales</taxon>
        <taxon>Steccherinaceae</taxon>
        <taxon>Steccherinum</taxon>
    </lineage>
</organism>
<dbReference type="InterPro" id="IPR052609">
    <property type="entry name" value="Ribosome_Biogenesis_Reg"/>
</dbReference>
<dbReference type="GO" id="GO:0042254">
    <property type="term" value="P:ribosome biogenesis"/>
    <property type="evidence" value="ECO:0007669"/>
    <property type="project" value="TreeGrafter"/>
</dbReference>
<reference evidence="3 4" key="1">
    <citation type="submission" date="2018-11" db="EMBL/GenBank/DDBJ databases">
        <title>Genome assembly of Steccherinum ochraceum LE-BIN_3174, the white-rot fungus of the Steccherinaceae family (The Residual Polyporoid clade, Polyporales, Basidiomycota).</title>
        <authorList>
            <person name="Fedorova T.V."/>
            <person name="Glazunova O.A."/>
            <person name="Landesman E.O."/>
            <person name="Moiseenko K.V."/>
            <person name="Psurtseva N.V."/>
            <person name="Savinova O.S."/>
            <person name="Shakhova N.V."/>
            <person name="Tyazhelova T.V."/>
            <person name="Vasina D.V."/>
        </authorList>
    </citation>
    <scope>NUCLEOTIDE SEQUENCE [LARGE SCALE GENOMIC DNA]</scope>
    <source>
        <strain evidence="3 4">LE-BIN_3174</strain>
    </source>
</reference>
<dbReference type="GO" id="GO:0005730">
    <property type="term" value="C:nucleolus"/>
    <property type="evidence" value="ECO:0007669"/>
    <property type="project" value="TreeGrafter"/>
</dbReference>
<dbReference type="Proteomes" id="UP000292702">
    <property type="component" value="Unassembled WGS sequence"/>
</dbReference>
<sequence length="1424" mass="156050">MFSATATIPPPSDLQNISPSSRNSAATQNALDFVRALKAPADPPFSSGPSKVQTAKAAWDNNSFYMPNKAETIVEWLLTRLLKDKAKDPAANPLLDIQYWSLLEQVLFAQSNVQIRDKAWLIPLLNRIPLAPIVVSFVSLSSRHRDGTLEAKACRCLSALWPLAVSKFSSEALLECFGVLSGYLAACDAIEYATNASFVTLGSLIVSSHRASLVNTPNRKKSYLQPWLQCTADHPEDPNIHNYYQAGIETLFNVDTLRTFQDAHAANTLETALANIASTRPEIVLQSLPRLFRSYGQAQTKHRSALYGQGSKLGTGSTTDQARSATMGFFALCESLLSQIPEGEESWTARVSLLHVVDHEGLLSRSDESSAGILRQIGETAITALTIAKQDNKELIEAVLTTLATLTRIDYDLVPFGLSRILPILIKVPATSRAASDYLQQTVDYHAKTRTVDAYITATFQAITALQSTNDMQELYRASSSAPLFHHEYLHLLSRSVRSYLTPGQIFETAQGISRQLLALVEEWNASVNPDSSDRPKKKRKVDNANQASVLPAVKFALVVKAATPVLTSLPLHSLLSDAQEEVCGVIQAAMGTLVTNLKAALKKVEKEGSWGWQLFATAILRLRYALSSVSALKLSSDVGDKLLSKMLACLKGNNVTSELRVEILRSLLYEVNRGRFEAAPVFDEVLSTIGDDEALHKSEWSGGLHELSNGTANQAGVAVLHLLCTRWLPLLNELASDAQISRFAACLVSGRLTSQKQISSDPTITSAIELQQVLQNAEFWELSRLRDALLSQILEQTAVLDNAEADHLGEKKAPAQERLPLDIQALRASFEIILFTPQECLSRENRNGLLRRAFVVDAHLASDADSSPDDGLTLLIFVREFIRRSLTSGTGEHQVALPYLSRLMASLPHIEHEQLTSLTEDLIRIHISAIVASSARQSSGQELQEFLQNCTVSFKDGSATDHALAVSLNALIDTLTSEYKVSQFSDSVLQSLRHVQDELFAHLLPQCTLQRGAAPVESTFLGLWWRILSLRRWLGTDNSQTPFIAMTVASSLLSSGQMKDDSAESCSSILAIALGELHLNISARDRHLEFIVASYIQFSQHLQSKSSLDATVARASRNLQVPDFDGILDAVVEGLGDETLGSGVLSSLIQLFGIMLLNSPEGTLKIVQKHTSQCLVVFANRAIFVNDADLNLKAFEFIAKHFNERPAAIRSFDVATTWSFLGHGLAGSSMHIVKTSTATYQEVISIISVLVRLRRDLVLSTLPLLGTTLHKLILMLRTLTPNLGATQSKMVSDTLPRWVNATDPMTSEESKALARLLTTLNTKTLIRTHSSANAELQKADSLARPFSKHAAHVLSAYLAALNDPLCVMSSAIRKELEPGLFALCEVMGEQNRDALMVTLNAGEKAVMKGLWRTYEKQRYVGKG</sequence>
<accession>A0A4R0RMP8</accession>
<dbReference type="OrthoDB" id="160374at2759"/>
<keyword evidence="4" id="KW-1185">Reference proteome</keyword>
<evidence type="ECO:0000313" key="3">
    <source>
        <dbReference type="EMBL" id="TCD70050.1"/>
    </source>
</evidence>
<feature type="domain" description="Nucleolar 27S pre-rRNA processing Urb2/Npa2 C-terminal" evidence="2">
    <location>
        <begin position="1194"/>
        <end position="1423"/>
    </location>
</feature>
<comment type="caution">
    <text evidence="3">The sequence shown here is derived from an EMBL/GenBank/DDBJ whole genome shotgun (WGS) entry which is preliminary data.</text>
</comment>
<feature type="compositionally biased region" description="Polar residues" evidence="1">
    <location>
        <begin position="13"/>
        <end position="22"/>
    </location>
</feature>
<dbReference type="InterPro" id="IPR018849">
    <property type="entry name" value="Urb2/Npa2_C"/>
</dbReference>
<evidence type="ECO:0000313" key="4">
    <source>
        <dbReference type="Proteomes" id="UP000292702"/>
    </source>
</evidence>
<name>A0A4R0RMP8_9APHY</name>
<dbReference type="InterPro" id="IPR016024">
    <property type="entry name" value="ARM-type_fold"/>
</dbReference>
<dbReference type="Pfam" id="PF10441">
    <property type="entry name" value="Urb2"/>
    <property type="match status" value="1"/>
</dbReference>
<gene>
    <name evidence="3" type="ORF">EIP91_005031</name>
</gene>
<proteinExistence type="predicted"/>
<protein>
    <recommendedName>
        <fullName evidence="2">Nucleolar 27S pre-rRNA processing Urb2/Npa2 C-terminal domain-containing protein</fullName>
    </recommendedName>
</protein>
<feature type="region of interest" description="Disordered" evidence="1">
    <location>
        <begin position="1"/>
        <end position="22"/>
    </location>
</feature>
<evidence type="ECO:0000256" key="1">
    <source>
        <dbReference type="SAM" id="MobiDB-lite"/>
    </source>
</evidence>